<evidence type="ECO:0000313" key="2">
    <source>
        <dbReference type="EMBL" id="MFC7394285.1"/>
    </source>
</evidence>
<sequence>MNKDMRGCSYCPADNFDYSYPVYGNNALYEAEPVVYAPYGSYNSCGICSIPAQTSCNPCYEYKITPSCTPGCYCSPYECTPPQQYCCPPRPGGRVYAIWVVLFIVLLIGGGYFFYRSGWWPAGGRC</sequence>
<keyword evidence="1" id="KW-1133">Transmembrane helix</keyword>
<feature type="transmembrane region" description="Helical" evidence="1">
    <location>
        <begin position="96"/>
        <end position="115"/>
    </location>
</feature>
<dbReference type="RefSeq" id="WP_380967491.1">
    <property type="nucleotide sequence ID" value="NZ_JBHTCO010000020.1"/>
</dbReference>
<gene>
    <name evidence="2" type="ORF">ACFQRG_15115</name>
</gene>
<evidence type="ECO:0000256" key="1">
    <source>
        <dbReference type="SAM" id="Phobius"/>
    </source>
</evidence>
<accession>A0ABW2Q008</accession>
<keyword evidence="1" id="KW-0472">Membrane</keyword>
<reference evidence="3" key="1">
    <citation type="journal article" date="2019" name="Int. J. Syst. Evol. Microbiol.">
        <title>The Global Catalogue of Microorganisms (GCM) 10K type strain sequencing project: providing services to taxonomists for standard genome sequencing and annotation.</title>
        <authorList>
            <consortium name="The Broad Institute Genomics Platform"/>
            <consortium name="The Broad Institute Genome Sequencing Center for Infectious Disease"/>
            <person name="Wu L."/>
            <person name="Ma J."/>
        </authorList>
    </citation>
    <scope>NUCLEOTIDE SEQUENCE [LARGE SCALE GENOMIC DNA]</scope>
    <source>
        <strain evidence="3">CGMCC 1.16305</strain>
    </source>
</reference>
<comment type="caution">
    <text evidence="2">The sequence shown here is derived from an EMBL/GenBank/DDBJ whole genome shotgun (WGS) entry which is preliminary data.</text>
</comment>
<evidence type="ECO:0000313" key="3">
    <source>
        <dbReference type="Proteomes" id="UP001596505"/>
    </source>
</evidence>
<dbReference type="Proteomes" id="UP001596505">
    <property type="component" value="Unassembled WGS sequence"/>
</dbReference>
<dbReference type="EMBL" id="JBHTCO010000020">
    <property type="protein sequence ID" value="MFC7394285.1"/>
    <property type="molecule type" value="Genomic_DNA"/>
</dbReference>
<keyword evidence="1" id="KW-0812">Transmembrane</keyword>
<proteinExistence type="predicted"/>
<protein>
    <submittedName>
        <fullName evidence="2">Uncharacterized protein</fullName>
    </submittedName>
</protein>
<organism evidence="2 3">
    <name type="scientific">Scopulibacillus cellulosilyticus</name>
    <dbReference type="NCBI Taxonomy" id="2665665"/>
    <lineage>
        <taxon>Bacteria</taxon>
        <taxon>Bacillati</taxon>
        <taxon>Bacillota</taxon>
        <taxon>Bacilli</taxon>
        <taxon>Bacillales</taxon>
        <taxon>Sporolactobacillaceae</taxon>
        <taxon>Scopulibacillus</taxon>
    </lineage>
</organism>
<name>A0ABW2Q008_9BACL</name>
<keyword evidence="3" id="KW-1185">Reference proteome</keyword>